<accession>A0A977KBC3</accession>
<dbReference type="EMBL" id="CP006868">
    <property type="protein sequence ID" value="UXD22534.1"/>
    <property type="molecule type" value="Genomic_DNA"/>
</dbReference>
<keyword evidence="6" id="KW-1185">Reference proteome</keyword>
<evidence type="ECO:0000256" key="1">
    <source>
        <dbReference type="ARBA" id="ARBA00022722"/>
    </source>
</evidence>
<dbReference type="InterPro" id="IPR050535">
    <property type="entry name" value="DNA_Repair-Maintenance_Comp"/>
</dbReference>
<sequence length="371" mass="41824">MHLGKRQYGSYEREKDFYNAFNESVEIALREKVDAFVVSGDLFDTPVPYHGMEPIEVALRGFRKLKEAGIEVIVIPGDHDAPKKVGKPSILFVREFGGAKVLVGEDAIRGIEVKGVKFYGIPAFNPYRSSEREQVKKLMKILAKKADKKSVLVMHVGICDILPFSCIEMEELPKGFGYYAMGHVHKSYHKYYSGSPLVYPGSLEVVSKDEIVDINNKGPVLVDASDDFSFQKIRIKVRPQFIVFVRGSGLKALSEVDKQIAQIPPRSVIHLEVSEEAKPFLEAIVRKVKEKRDPLILRINVITKKKKVDEPKKSVPKGVGILEALKEIYGEKLGERIYKLVEAGMVSKDEAYKELIELFESGLWSRARRAS</sequence>
<evidence type="ECO:0000313" key="6">
    <source>
        <dbReference type="Proteomes" id="UP001063698"/>
    </source>
</evidence>
<name>A0A977KBC3_9CREN</name>
<evidence type="ECO:0000259" key="4">
    <source>
        <dbReference type="Pfam" id="PF00149"/>
    </source>
</evidence>
<keyword evidence="2" id="KW-0378">Hydrolase</keyword>
<feature type="domain" description="Calcineurin-like phosphoesterase" evidence="4">
    <location>
        <begin position="17"/>
        <end position="186"/>
    </location>
</feature>
<dbReference type="SUPFAM" id="SSF56300">
    <property type="entry name" value="Metallo-dependent phosphatases"/>
    <property type="match status" value="1"/>
</dbReference>
<keyword evidence="1" id="KW-0540">Nuclease</keyword>
<dbReference type="PANTHER" id="PTHR30337">
    <property type="entry name" value="COMPONENT OF ATP-DEPENDENT DSDNA EXONUCLEASE"/>
    <property type="match status" value="1"/>
</dbReference>
<dbReference type="InterPro" id="IPR041796">
    <property type="entry name" value="Mre11_N"/>
</dbReference>
<dbReference type="Proteomes" id="UP001063698">
    <property type="component" value="Chromosome"/>
</dbReference>
<dbReference type="CDD" id="cd00840">
    <property type="entry name" value="MPP_Mre11_N"/>
    <property type="match status" value="1"/>
</dbReference>
<dbReference type="GO" id="GO:0004527">
    <property type="term" value="F:exonuclease activity"/>
    <property type="evidence" value="ECO:0007669"/>
    <property type="project" value="UniProtKB-KW"/>
</dbReference>
<dbReference type="Gene3D" id="3.60.21.10">
    <property type="match status" value="1"/>
</dbReference>
<protein>
    <recommendedName>
        <fullName evidence="4">Calcineurin-like phosphoesterase domain-containing protein</fullName>
    </recommendedName>
</protein>
<dbReference type="InterPro" id="IPR029052">
    <property type="entry name" value="Metallo-depent_PP-like"/>
</dbReference>
<proteinExistence type="predicted"/>
<reference evidence="5" key="1">
    <citation type="submission" date="2013-11" db="EMBL/GenBank/DDBJ databases">
        <title>Comparative genomics of Ignicoccus.</title>
        <authorList>
            <person name="Podar M."/>
        </authorList>
    </citation>
    <scope>NUCLEOTIDE SEQUENCE</scope>
    <source>
        <strain evidence="5">DSM 13166</strain>
    </source>
</reference>
<evidence type="ECO:0000256" key="3">
    <source>
        <dbReference type="ARBA" id="ARBA00022839"/>
    </source>
</evidence>
<evidence type="ECO:0000313" key="5">
    <source>
        <dbReference type="EMBL" id="UXD22534.1"/>
    </source>
</evidence>
<dbReference type="InterPro" id="IPR004843">
    <property type="entry name" value="Calcineurin-like_PHP"/>
</dbReference>
<dbReference type="Pfam" id="PF00149">
    <property type="entry name" value="Metallophos"/>
    <property type="match status" value="1"/>
</dbReference>
<dbReference type="KEGG" id="ipc:IPA_05965"/>
<gene>
    <name evidence="5" type="ORF">IPA_05965</name>
</gene>
<keyword evidence="3" id="KW-0269">Exonuclease</keyword>
<organism evidence="5 6">
    <name type="scientific">Ignicoccus pacificus DSM 13166</name>
    <dbReference type="NCBI Taxonomy" id="940294"/>
    <lineage>
        <taxon>Archaea</taxon>
        <taxon>Thermoproteota</taxon>
        <taxon>Thermoprotei</taxon>
        <taxon>Desulfurococcales</taxon>
        <taxon>Desulfurococcaceae</taxon>
        <taxon>Ignicoccus</taxon>
    </lineage>
</organism>
<dbReference type="AlphaFoldDB" id="A0A977KBC3"/>
<dbReference type="PANTHER" id="PTHR30337:SF0">
    <property type="entry name" value="NUCLEASE SBCCD SUBUNIT D"/>
    <property type="match status" value="1"/>
</dbReference>
<evidence type="ECO:0000256" key="2">
    <source>
        <dbReference type="ARBA" id="ARBA00022801"/>
    </source>
</evidence>